<dbReference type="Gene3D" id="3.30.450.20">
    <property type="entry name" value="PAS domain"/>
    <property type="match status" value="2"/>
</dbReference>
<dbReference type="InterPro" id="IPR003660">
    <property type="entry name" value="HAMP_dom"/>
</dbReference>
<evidence type="ECO:0000259" key="13">
    <source>
        <dbReference type="PROSITE" id="PS50885"/>
    </source>
</evidence>
<dbReference type="GO" id="GO:0005886">
    <property type="term" value="C:plasma membrane"/>
    <property type="evidence" value="ECO:0007669"/>
    <property type="project" value="UniProtKB-SubCell"/>
</dbReference>
<dbReference type="PROSITE" id="PS50885">
    <property type="entry name" value="HAMP"/>
    <property type="match status" value="1"/>
</dbReference>
<dbReference type="Gene3D" id="1.10.287.950">
    <property type="entry name" value="Methyl-accepting chemotaxis protein"/>
    <property type="match status" value="1"/>
</dbReference>
<sequence>MFKKLNHIKTKLILTFSFFLIIPTIAVGVFGYLKAEKEVTKAITDNIDANLNLLNSSIDQTINSSIFDIETFSKEITTASYQGESTTELRKELAQYSKLHPEIFSIYVGTSEGDFIEEPIITDTSDYDPRIRDWYKESVENNGQIIISEPYPDITTGDMVVTISKTTADGEGVVGLDLNIKHLQDLIENVQIGESGHALLIDKSQTFIAHPTEEAAAPAEEEYYKKMFEANEGAFDFVQDNEKKYMSFHTNELTGWKIGGTLVYSEIKQAAAPILHNMIIIIVIALILGGCTMYFVIRSIIKPLKVLKEKAITVSKGDLTEQIQIKTNDEIGHLATAFNEMQNSLRVLVQQVEMSAEEVAASSEQLSAISEETTAASQQVASSIQEVASNVEKQAFGAKQSSELLNDFLHNTVEISNSSSVVTKLSYNTLLQAEEGEKVVENNVEQMNSIHESVTESNKMMESLYESTKKVSSILAVITEIAEQTNLLSLNAAIEAARAGEHGKGFSVVADEVRKLAEQSQKSVQEINTIVHTIQNDTENTVQTMLKVNNDVQAGVQISQETIQKFNEIIKSTKEITPQMEEISATAKQLAENIQINATIASDAADMAQKSASITEEIAASSEEQLAAMENVSSSAQSLTTLAEALKSNLSKFKY</sequence>
<feature type="domain" description="Methyl-accepting transducer" evidence="12">
    <location>
        <begin position="369"/>
        <end position="605"/>
    </location>
</feature>
<dbReference type="AlphaFoldDB" id="A0A494Z9Q3"/>
<name>A0A494Z9Q3_9BACL</name>
<dbReference type="Pfam" id="PF02743">
    <property type="entry name" value="dCache_1"/>
    <property type="match status" value="1"/>
</dbReference>
<evidence type="ECO:0000313" key="14">
    <source>
        <dbReference type="EMBL" id="RKQ19078.1"/>
    </source>
</evidence>
<keyword evidence="4" id="KW-0145">Chemotaxis</keyword>
<keyword evidence="3" id="KW-0488">Methylation</keyword>
<keyword evidence="15" id="KW-1185">Reference proteome</keyword>
<keyword evidence="5 11" id="KW-0812">Transmembrane</keyword>
<dbReference type="GO" id="GO:0006935">
    <property type="term" value="P:chemotaxis"/>
    <property type="evidence" value="ECO:0007669"/>
    <property type="project" value="UniProtKB-KW"/>
</dbReference>
<dbReference type="SUPFAM" id="SSF58104">
    <property type="entry name" value="Methyl-accepting chemotaxis protein (MCP) signaling domain"/>
    <property type="match status" value="1"/>
</dbReference>
<reference evidence="14 15" key="1">
    <citation type="journal article" date="2016" name="Antonie Van Leeuwenhoek">
        <title>Lysinibacillus endophyticus sp. nov., an indole-3-acetic acid producing endophytic bacterium isolated from corn root (Zea mays cv. Xinken-5).</title>
        <authorList>
            <person name="Yu J."/>
            <person name="Guan X."/>
            <person name="Liu C."/>
            <person name="Xiang W."/>
            <person name="Yu Z."/>
            <person name="Liu X."/>
            <person name="Wang G."/>
        </authorList>
    </citation>
    <scope>NUCLEOTIDE SEQUENCE [LARGE SCALE GENOMIC DNA]</scope>
    <source>
        <strain evidence="14 15">DSM 100506</strain>
    </source>
</reference>
<dbReference type="CDD" id="cd18773">
    <property type="entry name" value="PDC1_HK_sensor"/>
    <property type="match status" value="1"/>
</dbReference>
<keyword evidence="8 10" id="KW-0807">Transducer</keyword>
<comment type="caution">
    <text evidence="14">The sequence shown here is derived from an EMBL/GenBank/DDBJ whole genome shotgun (WGS) entry which is preliminary data.</text>
</comment>
<evidence type="ECO:0000313" key="15">
    <source>
        <dbReference type="Proteomes" id="UP000272238"/>
    </source>
</evidence>
<dbReference type="GO" id="GO:0007165">
    <property type="term" value="P:signal transduction"/>
    <property type="evidence" value="ECO:0007669"/>
    <property type="project" value="UniProtKB-KW"/>
</dbReference>
<feature type="transmembrane region" description="Helical" evidence="11">
    <location>
        <begin position="274"/>
        <end position="297"/>
    </location>
</feature>
<comment type="subcellular location">
    <subcellularLocation>
        <location evidence="1">Cell membrane</location>
        <topology evidence="1">Multi-pass membrane protein</topology>
    </subcellularLocation>
</comment>
<comment type="similarity">
    <text evidence="9">Belongs to the methyl-accepting chemotaxis (MCP) protein family.</text>
</comment>
<evidence type="ECO:0000256" key="4">
    <source>
        <dbReference type="ARBA" id="ARBA00022500"/>
    </source>
</evidence>
<dbReference type="CDD" id="cd12912">
    <property type="entry name" value="PDC2_MCP_like"/>
    <property type="match status" value="1"/>
</dbReference>
<dbReference type="SMART" id="SM00283">
    <property type="entry name" value="MA"/>
    <property type="match status" value="1"/>
</dbReference>
<dbReference type="OrthoDB" id="9760371at2"/>
<dbReference type="InterPro" id="IPR029151">
    <property type="entry name" value="Sensor-like_sf"/>
</dbReference>
<dbReference type="SUPFAM" id="SSF103190">
    <property type="entry name" value="Sensory domain-like"/>
    <property type="match status" value="1"/>
</dbReference>
<feature type="domain" description="HAMP" evidence="13">
    <location>
        <begin position="298"/>
        <end position="350"/>
    </location>
</feature>
<dbReference type="PANTHER" id="PTHR32089">
    <property type="entry name" value="METHYL-ACCEPTING CHEMOTAXIS PROTEIN MCPB"/>
    <property type="match status" value="1"/>
</dbReference>
<dbReference type="CDD" id="cd11386">
    <property type="entry name" value="MCP_signal"/>
    <property type="match status" value="1"/>
</dbReference>
<dbReference type="CDD" id="cd06225">
    <property type="entry name" value="HAMP"/>
    <property type="match status" value="1"/>
</dbReference>
<evidence type="ECO:0000256" key="6">
    <source>
        <dbReference type="ARBA" id="ARBA00022989"/>
    </source>
</evidence>
<evidence type="ECO:0000256" key="10">
    <source>
        <dbReference type="PROSITE-ProRule" id="PRU00284"/>
    </source>
</evidence>
<organism evidence="14 15">
    <name type="scientific">Ureibacillus endophyticus</name>
    <dbReference type="NCBI Taxonomy" id="1978490"/>
    <lineage>
        <taxon>Bacteria</taxon>
        <taxon>Bacillati</taxon>
        <taxon>Bacillota</taxon>
        <taxon>Bacilli</taxon>
        <taxon>Bacillales</taxon>
        <taxon>Caryophanaceae</taxon>
        <taxon>Ureibacillus</taxon>
    </lineage>
</organism>
<evidence type="ECO:0000256" key="3">
    <source>
        <dbReference type="ARBA" id="ARBA00022481"/>
    </source>
</evidence>
<dbReference type="EMBL" id="RBZN01000006">
    <property type="protein sequence ID" value="RKQ19078.1"/>
    <property type="molecule type" value="Genomic_DNA"/>
</dbReference>
<accession>A0A494Z9Q3</accession>
<dbReference type="InterPro" id="IPR004089">
    <property type="entry name" value="MCPsignal_dom"/>
</dbReference>
<evidence type="ECO:0000256" key="5">
    <source>
        <dbReference type="ARBA" id="ARBA00022692"/>
    </source>
</evidence>
<gene>
    <name evidence="14" type="ORF">D8M03_04500</name>
</gene>
<protein>
    <submittedName>
        <fullName evidence="14">Methyl-accepting chemotaxis protein</fullName>
    </submittedName>
</protein>
<evidence type="ECO:0000259" key="12">
    <source>
        <dbReference type="PROSITE" id="PS50111"/>
    </source>
</evidence>
<evidence type="ECO:0000256" key="7">
    <source>
        <dbReference type="ARBA" id="ARBA00023136"/>
    </source>
</evidence>
<dbReference type="InterPro" id="IPR033479">
    <property type="entry name" value="dCache_1"/>
</dbReference>
<dbReference type="FunFam" id="3.30.450.20:FF:000048">
    <property type="entry name" value="Methyl-accepting chemotaxis protein"/>
    <property type="match status" value="1"/>
</dbReference>
<dbReference type="Pfam" id="PF00672">
    <property type="entry name" value="HAMP"/>
    <property type="match status" value="1"/>
</dbReference>
<keyword evidence="6 11" id="KW-1133">Transmembrane helix</keyword>
<evidence type="ECO:0000256" key="2">
    <source>
        <dbReference type="ARBA" id="ARBA00022475"/>
    </source>
</evidence>
<evidence type="ECO:0000256" key="11">
    <source>
        <dbReference type="SAM" id="Phobius"/>
    </source>
</evidence>
<keyword evidence="7 11" id="KW-0472">Membrane</keyword>
<dbReference type="SMART" id="SM00304">
    <property type="entry name" value="HAMP"/>
    <property type="match status" value="1"/>
</dbReference>
<evidence type="ECO:0000256" key="1">
    <source>
        <dbReference type="ARBA" id="ARBA00004651"/>
    </source>
</evidence>
<evidence type="ECO:0000256" key="9">
    <source>
        <dbReference type="ARBA" id="ARBA00029447"/>
    </source>
</evidence>
<keyword evidence="2" id="KW-1003">Cell membrane</keyword>
<dbReference type="PROSITE" id="PS50111">
    <property type="entry name" value="CHEMOTAXIS_TRANSDUC_2"/>
    <property type="match status" value="1"/>
</dbReference>
<evidence type="ECO:0000256" key="8">
    <source>
        <dbReference type="ARBA" id="ARBA00023224"/>
    </source>
</evidence>
<dbReference type="Proteomes" id="UP000272238">
    <property type="component" value="Unassembled WGS sequence"/>
</dbReference>
<feature type="transmembrane region" description="Helical" evidence="11">
    <location>
        <begin position="12"/>
        <end position="33"/>
    </location>
</feature>
<proteinExistence type="inferred from homology"/>
<dbReference type="RefSeq" id="WP_121213541.1">
    <property type="nucleotide sequence ID" value="NZ_RBZN01000006.1"/>
</dbReference>
<dbReference type="Pfam" id="PF00015">
    <property type="entry name" value="MCPsignal"/>
    <property type="match status" value="1"/>
</dbReference>
<dbReference type="PANTHER" id="PTHR32089:SF114">
    <property type="entry name" value="METHYL-ACCEPTING CHEMOTAXIS PROTEIN MCPB"/>
    <property type="match status" value="1"/>
</dbReference>